<keyword evidence="2" id="KW-1185">Reference proteome</keyword>
<dbReference type="RefSeq" id="XP_064856058.1">
    <property type="nucleotide sequence ID" value="XM_064999986.1"/>
</dbReference>
<protein>
    <submittedName>
        <fullName evidence="1">Uncharacterized protein</fullName>
    </submittedName>
</protein>
<dbReference type="GeneID" id="90077051"/>
<proteinExistence type="predicted"/>
<reference evidence="1 2" key="1">
    <citation type="journal article" date="2023" name="Elife">
        <title>Identification of key yeast species and microbe-microbe interactions impacting larval growth of Drosophila in the wild.</title>
        <authorList>
            <person name="Mure A."/>
            <person name="Sugiura Y."/>
            <person name="Maeda R."/>
            <person name="Honda K."/>
            <person name="Sakurai N."/>
            <person name="Takahashi Y."/>
            <person name="Watada M."/>
            <person name="Katoh T."/>
            <person name="Gotoh A."/>
            <person name="Gotoh Y."/>
            <person name="Taniguchi I."/>
            <person name="Nakamura K."/>
            <person name="Hayashi T."/>
            <person name="Katayama T."/>
            <person name="Uemura T."/>
            <person name="Hattori Y."/>
        </authorList>
    </citation>
    <scope>NUCLEOTIDE SEQUENCE [LARGE SCALE GENOMIC DNA]</scope>
    <source>
        <strain evidence="1 2">SC-9</strain>
    </source>
</reference>
<dbReference type="AlphaFoldDB" id="A0AAV5QVU5"/>
<comment type="caution">
    <text evidence="1">The sequence shown here is derived from an EMBL/GenBank/DDBJ whole genome shotgun (WGS) entry which is preliminary data.</text>
</comment>
<name>A0AAV5QVU5_9ASCO</name>
<organism evidence="1 2">
    <name type="scientific">Saccharomycopsis crataegensis</name>
    <dbReference type="NCBI Taxonomy" id="43959"/>
    <lineage>
        <taxon>Eukaryota</taxon>
        <taxon>Fungi</taxon>
        <taxon>Dikarya</taxon>
        <taxon>Ascomycota</taxon>
        <taxon>Saccharomycotina</taxon>
        <taxon>Saccharomycetes</taxon>
        <taxon>Saccharomycopsidaceae</taxon>
        <taxon>Saccharomycopsis</taxon>
    </lineage>
</organism>
<gene>
    <name evidence="1" type="ORF">DASC09_064020</name>
</gene>
<dbReference type="Proteomes" id="UP001360560">
    <property type="component" value="Unassembled WGS sequence"/>
</dbReference>
<evidence type="ECO:0000313" key="2">
    <source>
        <dbReference type="Proteomes" id="UP001360560"/>
    </source>
</evidence>
<sequence>MKDEIDVLNNLGVLQNQKINVIPIIKKISASLTGLSNTTYSMPEPIRIPDMMLMFFPALKVFLDVINCFSIHQLKMMLKSFNDSPHKQRDIFKIIKKIRSPERPKQKNFQERC</sequence>
<evidence type="ECO:0000313" key="1">
    <source>
        <dbReference type="EMBL" id="GMM39063.1"/>
    </source>
</evidence>
<accession>A0AAV5QVU5</accession>
<dbReference type="EMBL" id="BTFZ01000020">
    <property type="protein sequence ID" value="GMM39063.1"/>
    <property type="molecule type" value="Genomic_DNA"/>
</dbReference>